<dbReference type="InterPro" id="IPR035965">
    <property type="entry name" value="PAS-like_dom_sf"/>
</dbReference>
<protein>
    <submittedName>
        <fullName evidence="3">PAS/PAC sensor-containing diguanylate cyclase/phosphodiesterase</fullName>
    </submittedName>
</protein>
<dbReference type="AlphaFoldDB" id="A0A0M6WD83"/>
<dbReference type="RefSeq" id="WP_021922335.1">
    <property type="nucleotide sequence ID" value="NZ_CVRS01000026.1"/>
</dbReference>
<dbReference type="OrthoDB" id="9805474at2"/>
<dbReference type="InterPro" id="IPR029787">
    <property type="entry name" value="Nucleotide_cyclase"/>
</dbReference>
<organism evidence="3 4">
    <name type="scientific">Roseburia inulinivorans</name>
    <dbReference type="NCBI Taxonomy" id="360807"/>
    <lineage>
        <taxon>Bacteria</taxon>
        <taxon>Bacillati</taxon>
        <taxon>Bacillota</taxon>
        <taxon>Clostridia</taxon>
        <taxon>Lachnospirales</taxon>
        <taxon>Lachnospiraceae</taxon>
        <taxon>Roseburia</taxon>
    </lineage>
</organism>
<dbReference type="SMART" id="SM00052">
    <property type="entry name" value="EAL"/>
    <property type="match status" value="1"/>
</dbReference>
<dbReference type="InterPro" id="IPR043128">
    <property type="entry name" value="Rev_trsase/Diguanyl_cyclase"/>
</dbReference>
<dbReference type="Gene3D" id="3.30.450.20">
    <property type="entry name" value="PAS domain"/>
    <property type="match status" value="1"/>
</dbReference>
<dbReference type="Pfam" id="PF00563">
    <property type="entry name" value="EAL"/>
    <property type="match status" value="1"/>
</dbReference>
<dbReference type="InterPro" id="IPR001633">
    <property type="entry name" value="EAL_dom"/>
</dbReference>
<dbReference type="SUPFAM" id="SSF55785">
    <property type="entry name" value="PYP-like sensor domain (PAS domain)"/>
    <property type="match status" value="1"/>
</dbReference>
<evidence type="ECO:0000259" key="1">
    <source>
        <dbReference type="PROSITE" id="PS50883"/>
    </source>
</evidence>
<dbReference type="InterPro" id="IPR000160">
    <property type="entry name" value="GGDEF_dom"/>
</dbReference>
<evidence type="ECO:0000313" key="3">
    <source>
        <dbReference type="EMBL" id="CRL33901.1"/>
    </source>
</evidence>
<dbReference type="Gene3D" id="3.20.20.450">
    <property type="entry name" value="EAL domain"/>
    <property type="match status" value="1"/>
</dbReference>
<dbReference type="InterPro" id="IPR052155">
    <property type="entry name" value="Biofilm_reg_signaling"/>
</dbReference>
<dbReference type="Proteomes" id="UP000049828">
    <property type="component" value="Unassembled WGS sequence"/>
</dbReference>
<proteinExistence type="predicted"/>
<dbReference type="Pfam" id="PF00990">
    <property type="entry name" value="GGDEF"/>
    <property type="match status" value="1"/>
</dbReference>
<feature type="domain" description="GGDEF" evidence="2">
    <location>
        <begin position="487"/>
        <end position="619"/>
    </location>
</feature>
<sequence>MAFTAGKSKEIEGKSNDWLLDQSLMQSMQDRFCDANNVYMVCLNAQNGVVTKAYGTKEELEYVYSKAGRERHVSLLDKMTGHSIESVVEEPLDTDSIKMSGVAIHVSGETIAVWIVIGIMDNSTEDIPDYMMRTSPERYYKSLEFLESLSKQIFAVKMEEVLAQEAFNKSRESETQMKEQLNRNEAMTSILKMLESENSFTKIVDDILKDACEYLGISAGALLRENQEQKTVDMICEYAGGGREPQMAKEQGVPKEELPFFNGKPYMISSDSMMPEGFARLFAQKKLTAAVFLPVEVNGHAGMYLCFCESEKKKKWENVDVKFINDVKRIIQTILTKRITKNSLASSYASLEAILENVGCAIYVRDPQTGHILYANEKYQKFFKKTLEELPLSPVSLQDATETKNGLFREIYSEKENRWFDCYSTHIQWVDGRKVTLCTIYDVTDKKLYQQKIEKQANNDFLTGLYNRMRCEQDLQHFVEDTHESGGEGALLYIDLDDFKHINDGLGHQYGDILLKNISSGLKQIPGVNDNCYRMGGDEFIILISHKVYPNLHNIIDRIKAEFARPWRLKGTEYYCTMSMGVVRFPTDGDTVEELIKKADIAMYDAKCAGKNRVAYYDENVISTSFKRLDLEKNMRNATRNAFDEFEVYYQPITDISKPGMPCSGAEALIRWNSRELGVISPTEFIPLAEYLGLINPIGSFILREACMRCKYWNDMGHPDYKVNVNLSVVQLLQNDIVEQIAEVISETGINPKNLTLEVTESLAINDMNRMKKILADIKKLGVRVALDDFGTGYSSLNHIREMPIDVIKIDRCFIIDIGKDDFSNAFVKMVAELASAIDVNVCVEGVETKEQLDILMGGKIQLIQGFYFGRPMTARAFEEKYL</sequence>
<accession>A0A0M6WD83</accession>
<dbReference type="PANTHER" id="PTHR44757">
    <property type="entry name" value="DIGUANYLATE CYCLASE DGCP"/>
    <property type="match status" value="1"/>
</dbReference>
<dbReference type="PANTHER" id="PTHR44757:SF2">
    <property type="entry name" value="BIOFILM ARCHITECTURE MAINTENANCE PROTEIN MBAA"/>
    <property type="match status" value="1"/>
</dbReference>
<dbReference type="PROSITE" id="PS50883">
    <property type="entry name" value="EAL"/>
    <property type="match status" value="1"/>
</dbReference>
<dbReference type="PROSITE" id="PS50887">
    <property type="entry name" value="GGDEF"/>
    <property type="match status" value="1"/>
</dbReference>
<dbReference type="EMBL" id="CVRS01000026">
    <property type="protein sequence ID" value="CRL33901.1"/>
    <property type="molecule type" value="Genomic_DNA"/>
</dbReference>
<evidence type="ECO:0000313" key="4">
    <source>
        <dbReference type="Proteomes" id="UP000049828"/>
    </source>
</evidence>
<dbReference type="SUPFAM" id="SSF141868">
    <property type="entry name" value="EAL domain-like"/>
    <property type="match status" value="1"/>
</dbReference>
<dbReference type="STRING" id="360807.ERS852392_02294"/>
<keyword evidence="4" id="KW-1185">Reference proteome</keyword>
<dbReference type="SMART" id="SM00267">
    <property type="entry name" value="GGDEF"/>
    <property type="match status" value="1"/>
</dbReference>
<dbReference type="CDD" id="cd01948">
    <property type="entry name" value="EAL"/>
    <property type="match status" value="1"/>
</dbReference>
<gene>
    <name evidence="3" type="ORF">RIL183_13551</name>
</gene>
<dbReference type="SUPFAM" id="SSF55073">
    <property type="entry name" value="Nucleotide cyclase"/>
    <property type="match status" value="1"/>
</dbReference>
<feature type="domain" description="EAL" evidence="1">
    <location>
        <begin position="628"/>
        <end position="883"/>
    </location>
</feature>
<dbReference type="InterPro" id="IPR035919">
    <property type="entry name" value="EAL_sf"/>
</dbReference>
<reference evidence="4" key="1">
    <citation type="submission" date="2015-05" db="EMBL/GenBank/DDBJ databases">
        <authorList>
            <consortium name="Pathogen Informatics"/>
        </authorList>
    </citation>
    <scope>NUCLEOTIDE SEQUENCE [LARGE SCALE GENOMIC DNA]</scope>
    <source>
        <strain evidence="4">L1-83</strain>
    </source>
</reference>
<evidence type="ECO:0000259" key="2">
    <source>
        <dbReference type="PROSITE" id="PS50887"/>
    </source>
</evidence>
<name>A0A0M6WD83_9FIRM</name>
<dbReference type="Gene3D" id="3.30.70.270">
    <property type="match status" value="1"/>
</dbReference>
<dbReference type="NCBIfam" id="TIGR00254">
    <property type="entry name" value="GGDEF"/>
    <property type="match status" value="1"/>
</dbReference>
<dbReference type="CDD" id="cd01949">
    <property type="entry name" value="GGDEF"/>
    <property type="match status" value="1"/>
</dbReference>